<feature type="compositionally biased region" description="Basic residues" evidence="2">
    <location>
        <begin position="148"/>
        <end position="157"/>
    </location>
</feature>
<keyword evidence="1" id="KW-0862">Zinc</keyword>
<dbReference type="Proteomes" id="UP000291116">
    <property type="component" value="Unassembled WGS sequence"/>
</dbReference>
<feature type="compositionally biased region" description="Polar residues" evidence="2">
    <location>
        <begin position="434"/>
        <end position="453"/>
    </location>
</feature>
<sequence>MAKQSLTDAEVNVQSDGHHVCIVCFSSLESNMRAKLPCGHDDMCGICHLRLRHLHEDKKCPICKQTNDTIIVDSDDTKTFDSYPRWGDEIGAGFVYKADVGMFFEEKYYEKAVVPLYEFSCQKCDFKVDENYNQRAQEDDGDDENNKGGKKKKRKPLRILQDHLRKKHRLSMCQLCIDHKRDFVSQLPRFTASQLQNHLKNGDGPGSGFSGHPICEFCRPKRFYDVNFLYKHLHQEHYKCHICEKQGSDNQWFKNYKSLARHFDKQHFMCHHPQCQAARFVVFENELDLRAHEISVHGGTSTGSTKINLEFNIRRANGTSGSGERQRAPAEADFNYDLDGQAFVPPALANDNNSNDQGNNGSNNNASELHPQHVQRTEELRAHAAAVRQQQALDNQGEAFPTLRDAAAPSPSSAPLVGWTSGTALQNINGSNRRVGQVTEESFPTLQSNSTSQRNKKKAMKGSIGAARRQFAAMTTAANQPASNWGGGDSAAYIGSVAASPASGGYGNPFSSAMPARQMNRQADLAPDNFPSLGPSSSSARSAASALASRNYQQRTVASAPPPSINSAVDFPSMSSNGRSSTAHVSRNMAAAAQNRPKPPPSMNSVEHFPAPPSAKPVAKPKIRDQLLGNANRKMPAQDNVLRANMSSVSSTDAKATLEDMKTSLGQKNFKQLKKLTKSFAQEAIAPEGYVDQCAALFEKSYDDPDFWSFLPSLLESCPNQESSKHALKYMNSLKRQKFGSSDSRPSPSFASSAAARATPSQWSAPSSKSSVMRQVIPPPPPPSFGAPRSLTQQVAAGVGRPQTMASKKKAAWGSGGKATIVRTKAPPGSVAAAAATQGPQGGTATKFMAKQQKQQAKSNTNTNNTQQQKKAKKKKQKNELKDLAFGRS</sequence>
<dbReference type="SUPFAM" id="SSF57850">
    <property type="entry name" value="RING/U-box"/>
    <property type="match status" value="1"/>
</dbReference>
<feature type="region of interest" description="Disordered" evidence="2">
    <location>
        <begin position="342"/>
        <end position="368"/>
    </location>
</feature>
<feature type="region of interest" description="Disordered" evidence="2">
    <location>
        <begin position="525"/>
        <end position="618"/>
    </location>
</feature>
<dbReference type="PROSITE" id="PS50089">
    <property type="entry name" value="ZF_RING_2"/>
    <property type="match status" value="1"/>
</dbReference>
<dbReference type="GO" id="GO:0061630">
    <property type="term" value="F:ubiquitin protein ligase activity"/>
    <property type="evidence" value="ECO:0007669"/>
    <property type="project" value="InterPro"/>
</dbReference>
<protein>
    <recommendedName>
        <fullName evidence="3">RING-type domain-containing protein</fullName>
    </recommendedName>
</protein>
<feature type="compositionally biased region" description="Polar residues" evidence="2">
    <location>
        <begin position="573"/>
        <end position="585"/>
    </location>
</feature>
<organism evidence="4 5">
    <name type="scientific">Pseudo-nitzschia multistriata</name>
    <dbReference type="NCBI Taxonomy" id="183589"/>
    <lineage>
        <taxon>Eukaryota</taxon>
        <taxon>Sar</taxon>
        <taxon>Stramenopiles</taxon>
        <taxon>Ochrophyta</taxon>
        <taxon>Bacillariophyta</taxon>
        <taxon>Bacillariophyceae</taxon>
        <taxon>Bacillariophycidae</taxon>
        <taxon>Bacillariales</taxon>
        <taxon>Bacillariaceae</taxon>
        <taxon>Pseudo-nitzschia</taxon>
    </lineage>
</organism>
<dbReference type="InterPro" id="IPR057634">
    <property type="entry name" value="PAH_ZNF598/HEL2"/>
</dbReference>
<reference evidence="4 5" key="1">
    <citation type="submission" date="2019-01" db="EMBL/GenBank/DDBJ databases">
        <authorList>
            <person name="Ferrante I. M."/>
        </authorList>
    </citation>
    <scope>NUCLEOTIDE SEQUENCE [LARGE SCALE GENOMIC DNA]</scope>
    <source>
        <strain evidence="4 5">B856</strain>
    </source>
</reference>
<dbReference type="GO" id="GO:0072344">
    <property type="term" value="P:rescue of stalled ribosome"/>
    <property type="evidence" value="ECO:0007669"/>
    <property type="project" value="InterPro"/>
</dbReference>
<feature type="region of interest" description="Disordered" evidence="2">
    <location>
        <begin position="434"/>
        <end position="462"/>
    </location>
</feature>
<feature type="compositionally biased region" description="Low complexity" evidence="2">
    <location>
        <begin position="826"/>
        <end position="869"/>
    </location>
</feature>
<accession>A0A448YW86</accession>
<feature type="compositionally biased region" description="Low complexity" evidence="2">
    <location>
        <begin position="350"/>
        <end position="365"/>
    </location>
</feature>
<feature type="compositionally biased region" description="Low complexity" evidence="2">
    <location>
        <begin position="741"/>
        <end position="771"/>
    </location>
</feature>
<dbReference type="InterPro" id="IPR013087">
    <property type="entry name" value="Znf_C2H2_type"/>
</dbReference>
<keyword evidence="1" id="KW-0863">Zinc-finger</keyword>
<dbReference type="PANTHER" id="PTHR22938">
    <property type="entry name" value="ZINC FINGER PROTEIN 598"/>
    <property type="match status" value="1"/>
</dbReference>
<evidence type="ECO:0000256" key="2">
    <source>
        <dbReference type="SAM" id="MobiDB-lite"/>
    </source>
</evidence>
<dbReference type="GO" id="GO:0043022">
    <property type="term" value="F:ribosome binding"/>
    <property type="evidence" value="ECO:0007669"/>
    <property type="project" value="TreeGrafter"/>
</dbReference>
<dbReference type="SMART" id="SM00355">
    <property type="entry name" value="ZnF_C2H2"/>
    <property type="match status" value="3"/>
</dbReference>
<proteinExistence type="predicted"/>
<dbReference type="Pfam" id="PF23230">
    <property type="entry name" value="zf-C2H2_13"/>
    <property type="match status" value="1"/>
</dbReference>
<dbReference type="AlphaFoldDB" id="A0A448YW86"/>
<feature type="region of interest" description="Disordered" evidence="2">
    <location>
        <begin position="738"/>
        <end position="889"/>
    </location>
</feature>
<dbReference type="OrthoDB" id="44509at2759"/>
<feature type="region of interest" description="Disordered" evidence="2">
    <location>
        <begin position="135"/>
        <end position="158"/>
    </location>
</feature>
<dbReference type="InterPro" id="IPR044288">
    <property type="entry name" value="ZNF598/HEL2"/>
</dbReference>
<dbReference type="InterPro" id="IPR056437">
    <property type="entry name" value="Znf-C2H2_ZNF598/HEL2"/>
</dbReference>
<dbReference type="Pfam" id="PF23202">
    <property type="entry name" value="PAH_ZNF598"/>
    <property type="match status" value="1"/>
</dbReference>
<evidence type="ECO:0000256" key="1">
    <source>
        <dbReference type="PROSITE-ProRule" id="PRU00175"/>
    </source>
</evidence>
<dbReference type="EMBL" id="CAACVS010000015">
    <property type="protein sequence ID" value="VEU33959.1"/>
    <property type="molecule type" value="Genomic_DNA"/>
</dbReference>
<evidence type="ECO:0000313" key="4">
    <source>
        <dbReference type="EMBL" id="VEU33959.1"/>
    </source>
</evidence>
<evidence type="ECO:0000313" key="5">
    <source>
        <dbReference type="Proteomes" id="UP000291116"/>
    </source>
</evidence>
<evidence type="ECO:0000259" key="3">
    <source>
        <dbReference type="PROSITE" id="PS50089"/>
    </source>
</evidence>
<feature type="domain" description="RING-type" evidence="3">
    <location>
        <begin position="21"/>
        <end position="64"/>
    </location>
</feature>
<name>A0A448YW86_9STRA</name>
<keyword evidence="5" id="KW-1185">Reference proteome</keyword>
<dbReference type="GO" id="GO:0016567">
    <property type="term" value="P:protein ubiquitination"/>
    <property type="evidence" value="ECO:0007669"/>
    <property type="project" value="TreeGrafter"/>
</dbReference>
<keyword evidence="1" id="KW-0479">Metal-binding</keyword>
<dbReference type="GO" id="GO:0008270">
    <property type="term" value="F:zinc ion binding"/>
    <property type="evidence" value="ECO:0007669"/>
    <property type="project" value="UniProtKB-KW"/>
</dbReference>
<gene>
    <name evidence="4" type="ORF">PSNMU_V1.4_AUG-EV-PASAV3_0006890</name>
</gene>
<dbReference type="InterPro" id="IPR001841">
    <property type="entry name" value="Znf_RING"/>
</dbReference>
<dbReference type="PANTHER" id="PTHR22938:SF0">
    <property type="entry name" value="E3 UBIQUITIN-PROTEIN LIGASE ZNF598"/>
    <property type="match status" value="1"/>
</dbReference>
<feature type="compositionally biased region" description="Low complexity" evidence="2">
    <location>
        <begin position="531"/>
        <end position="550"/>
    </location>
</feature>
<feature type="compositionally biased region" description="Basic and acidic residues" evidence="2">
    <location>
        <begin position="878"/>
        <end position="889"/>
    </location>
</feature>